<proteinExistence type="inferred from homology"/>
<keyword evidence="5" id="KW-1185">Reference proteome</keyword>
<dbReference type="GO" id="GO:0016226">
    <property type="term" value="P:iron-sulfur cluster assembly"/>
    <property type="evidence" value="ECO:0007669"/>
    <property type="project" value="InterPro"/>
</dbReference>
<accession>A0A2Z2HR15</accession>
<evidence type="ECO:0000259" key="3">
    <source>
        <dbReference type="Pfam" id="PF19295"/>
    </source>
</evidence>
<dbReference type="RefSeq" id="WP_086907847.1">
    <property type="nucleotide sequence ID" value="NZ_CP021324.1"/>
</dbReference>
<evidence type="ECO:0000313" key="4">
    <source>
        <dbReference type="EMBL" id="ARS64796.1"/>
    </source>
</evidence>
<feature type="domain" description="SUF system FeS cluster assembly SufBD core" evidence="2">
    <location>
        <begin position="175"/>
        <end position="405"/>
    </location>
</feature>
<evidence type="ECO:0000256" key="1">
    <source>
        <dbReference type="ARBA" id="ARBA00043967"/>
    </source>
</evidence>
<dbReference type="Pfam" id="PF19295">
    <property type="entry name" value="SufBD_N"/>
    <property type="match status" value="1"/>
</dbReference>
<name>A0A2Z2HR15_9ARCH</name>
<gene>
    <name evidence="4" type="ORF">NMSP_1180</name>
</gene>
<dbReference type="InterPro" id="IPR055346">
    <property type="entry name" value="Fe-S_cluster_assembly_SufBD"/>
</dbReference>
<dbReference type="Pfam" id="PF01458">
    <property type="entry name" value="SUFBD_core"/>
    <property type="match status" value="1"/>
</dbReference>
<dbReference type="AlphaFoldDB" id="A0A2Z2HR15"/>
<dbReference type="Proteomes" id="UP000249949">
    <property type="component" value="Chromosome"/>
</dbReference>
<dbReference type="InterPro" id="IPR000825">
    <property type="entry name" value="SUF_FeS_clus_asmbl_SufBD_core"/>
</dbReference>
<dbReference type="GeneID" id="32901633"/>
<organism evidence="4 5">
    <name type="scientific">Candidatus Nitrosomarinus catalinensis</name>
    <dbReference type="NCBI Taxonomy" id="1898749"/>
    <lineage>
        <taxon>Archaea</taxon>
        <taxon>Nitrososphaerota</taxon>
        <taxon>Nitrososphaeria</taxon>
        <taxon>Nitrosopumilales</taxon>
        <taxon>Nitrosopumilaceae</taxon>
        <taxon>Candidatus Nitrosomarinus</taxon>
    </lineage>
</organism>
<dbReference type="InterPro" id="IPR011542">
    <property type="entry name" value="SUF_FeS_clus_asmbl_SufD"/>
</dbReference>
<dbReference type="OrthoDB" id="300624at2157"/>
<dbReference type="PANTHER" id="PTHR30508:SF1">
    <property type="entry name" value="UPF0051 PROTEIN ABCI8, CHLOROPLASTIC-RELATED"/>
    <property type="match status" value="1"/>
</dbReference>
<dbReference type="InterPro" id="IPR037284">
    <property type="entry name" value="SUF_FeS_clus_asmbl_SufBD_sf"/>
</dbReference>
<dbReference type="KEGG" id="nct:NMSP_1180"/>
<evidence type="ECO:0000313" key="5">
    <source>
        <dbReference type="Proteomes" id="UP000249949"/>
    </source>
</evidence>
<dbReference type="InterPro" id="IPR045595">
    <property type="entry name" value="SufBD_N"/>
</dbReference>
<comment type="similarity">
    <text evidence="1">Belongs to the iron-sulfur cluster assembly SufBD family.</text>
</comment>
<dbReference type="SUPFAM" id="SSF101960">
    <property type="entry name" value="Stabilizer of iron transporter SufD"/>
    <property type="match status" value="1"/>
</dbReference>
<sequence>MSQEILSKLNTAHIEEISSSRNEPEWLKDYRKNSLSVYDNLPIETSPLYNKYTDAKKMDPDKVSLSTTTTETIPSFLQKRLGELENEICIIQIGTNIYKINLPDELKSKGLVISSISDAIQNNSELVKKALEASSSEEDRFTALNNAAFNSGIFIHVPRNLILEKPIYFLTCLSEDGHSTISRNIIFADESSKATIVQELYSPKIETQQAYLELMNTNVGDNAQLDVTTLQMLDQSAVTFSTKRTDLGQDAKVNWYSGLFGSMLSRYKIEYFLNGTGASSNDSEVIFGNNEQSFDIQTNVNHESPATEGRVVEKSILRNKSKSLFKGMIRIKENASKSNSFLSGRSILLDEDAKSDAIPGLEIFTNDVKATHSASVAQIDEEQIFYLKTRCLSHEEAERTIVEGFLEPLSRKMSFQVRAWIAYLIESKWDNRELSINTDEELAKFVEIEETRYDENSEIEQHYKYR</sequence>
<protein>
    <submittedName>
        <fullName evidence="4">Cysteine desulfurase activator complex subunit SufB</fullName>
    </submittedName>
</protein>
<dbReference type="NCBIfam" id="TIGR01981">
    <property type="entry name" value="sufD"/>
    <property type="match status" value="1"/>
</dbReference>
<dbReference type="PANTHER" id="PTHR30508">
    <property type="entry name" value="FES CLUSTER ASSEMBLY PROTEIN SUF"/>
    <property type="match status" value="1"/>
</dbReference>
<feature type="domain" description="SUF system FeS cluster assembly SufBD N-terminal" evidence="3">
    <location>
        <begin position="94"/>
        <end position="167"/>
    </location>
</feature>
<evidence type="ECO:0000259" key="2">
    <source>
        <dbReference type="Pfam" id="PF01458"/>
    </source>
</evidence>
<dbReference type="EMBL" id="CP021324">
    <property type="protein sequence ID" value="ARS64796.1"/>
    <property type="molecule type" value="Genomic_DNA"/>
</dbReference>
<reference evidence="4 5" key="1">
    <citation type="journal article" date="2017" name="Environ. Microbiol.">
        <title>Genome and epigenome of a novel marine Thaumarchaeota strain suggest viral infection, phosphorothioation DNA modification and multiple restriction systems.</title>
        <authorList>
            <person name="Ahlgren N.A."/>
            <person name="Chen Y."/>
            <person name="Needham D.M."/>
            <person name="Parada A.E."/>
            <person name="Sachdeva R."/>
            <person name="Trinh V."/>
            <person name="Chen T."/>
            <person name="Fuhrman J.A."/>
        </authorList>
    </citation>
    <scope>NUCLEOTIDE SEQUENCE [LARGE SCALE GENOMIC DNA]</scope>
    <source>
        <strain evidence="4 5">SPOT01</strain>
    </source>
</reference>